<gene>
    <name evidence="1" type="ORF">MENTE1834_LOCUS3980</name>
</gene>
<reference evidence="1" key="1">
    <citation type="submission" date="2023-11" db="EMBL/GenBank/DDBJ databases">
        <authorList>
            <person name="Poullet M."/>
        </authorList>
    </citation>
    <scope>NUCLEOTIDE SEQUENCE</scope>
    <source>
        <strain evidence="1">E1834</strain>
    </source>
</reference>
<evidence type="ECO:0000313" key="2">
    <source>
        <dbReference type="Proteomes" id="UP001497535"/>
    </source>
</evidence>
<keyword evidence="2" id="KW-1185">Reference proteome</keyword>
<proteinExistence type="predicted"/>
<accession>A0ACB0XVE2</accession>
<organism evidence="1 2">
    <name type="scientific">Meloidogyne enterolobii</name>
    <name type="common">Root-knot nematode worm</name>
    <name type="synonym">Meloidogyne mayaguensis</name>
    <dbReference type="NCBI Taxonomy" id="390850"/>
    <lineage>
        <taxon>Eukaryota</taxon>
        <taxon>Metazoa</taxon>
        <taxon>Ecdysozoa</taxon>
        <taxon>Nematoda</taxon>
        <taxon>Chromadorea</taxon>
        <taxon>Rhabditida</taxon>
        <taxon>Tylenchina</taxon>
        <taxon>Tylenchomorpha</taxon>
        <taxon>Tylenchoidea</taxon>
        <taxon>Meloidogynidae</taxon>
        <taxon>Meloidogyninae</taxon>
        <taxon>Meloidogyne</taxon>
    </lineage>
</organism>
<sequence>MLFKYLGWFIFWLFWFTICLAFTLVEFLEYMSLDVWIIRFLDVLIISFRVFLKKFEMFGLMYVVKFIIKFKIFVQK</sequence>
<dbReference type="EMBL" id="CAVMJV010000003">
    <property type="protein sequence ID" value="CAK5018895.1"/>
    <property type="molecule type" value="Genomic_DNA"/>
</dbReference>
<name>A0ACB0XVE2_MELEN</name>
<comment type="caution">
    <text evidence="1">The sequence shown here is derived from an EMBL/GenBank/DDBJ whole genome shotgun (WGS) entry which is preliminary data.</text>
</comment>
<dbReference type="Proteomes" id="UP001497535">
    <property type="component" value="Unassembled WGS sequence"/>
</dbReference>
<protein>
    <submittedName>
        <fullName evidence="1">Uncharacterized protein</fullName>
    </submittedName>
</protein>
<evidence type="ECO:0000313" key="1">
    <source>
        <dbReference type="EMBL" id="CAK5018895.1"/>
    </source>
</evidence>